<dbReference type="RefSeq" id="YP_007001732.1">
    <property type="nucleotide sequence ID" value="NC_019444.1"/>
</dbReference>
<sequence length="275" mass="31365">MALEDKRQNAPRQRLSEFSAWFNNNDYNPSLNNRFSLQFVTPNILRTGKYLGGNNYELGTIDNSNVLNYYADAVNLPSKQVTTASITNVGSSYNYATSSAFSQINVTFTMPRNHKTRMIFERWVQLMSSDANQYTDYYDDYVCPNLYIFKWERGGGPAFALPESFRKILEKLGIDISKVTRYRDDQLVGLYDIRNVFPYNIGSMSLTNEQAGILKMDVGFYYERYRFYGQNEFDDLGRAYGFGGGVSAENSLQYNQYNTAPKVGVLGGPSDTFAK</sequence>
<dbReference type="OrthoDB" id="9331at10239"/>
<reference evidence="4 5" key="1">
    <citation type="submission" date="2013-12" db="EMBL/GenBank/DDBJ databases">
        <title>Ecological redundancy of diverse viral populations within a natural community.</title>
        <authorList>
            <person name="Gregory A.C."/>
            <person name="LaButti K."/>
            <person name="Copeland A."/>
            <person name="Woyke T."/>
            <person name="Sullivan M.B."/>
        </authorList>
    </citation>
    <scope>NUCLEOTIDE SEQUENCE [LARGE SCALE GENOMIC DNA]</scope>
    <source>
        <strain evidence="1">Syn7803C43</strain>
        <strain evidence="2">Syn7803C98</strain>
        <strain evidence="3">Syn7803US88</strain>
    </source>
</reference>
<protein>
    <submittedName>
        <fullName evidence="3">Uncharacterized protein</fullName>
    </submittedName>
</protein>
<dbReference type="Proteomes" id="UP000185279">
    <property type="component" value="Segment"/>
</dbReference>
<dbReference type="Proteomes" id="UP000185280">
    <property type="component" value="Segment"/>
</dbReference>
<dbReference type="EMBL" id="KJ019128">
    <property type="protein sequence ID" value="AIX38006.1"/>
    <property type="molecule type" value="Genomic_DNA"/>
</dbReference>
<gene>
    <name evidence="1" type="ORF">Syn7803C43_5</name>
    <name evidence="2" type="ORF">Syn7803C98_6</name>
    <name evidence="3" type="ORF">Syn7803US88_5</name>
</gene>
<evidence type="ECO:0000313" key="5">
    <source>
        <dbReference type="Proteomes" id="UP000185279"/>
    </source>
</evidence>
<name>A0A0E3HYU9_9CAUD</name>
<dbReference type="EMBL" id="KJ019064">
    <property type="protein sequence ID" value="AIX22774.1"/>
    <property type="molecule type" value="Genomic_DNA"/>
</dbReference>
<evidence type="ECO:0000313" key="6">
    <source>
        <dbReference type="Proteomes" id="UP000185280"/>
    </source>
</evidence>
<organism evidence="3 6">
    <name type="scientific">Synechococcus phage ACG-2014c</name>
    <dbReference type="NCBI Taxonomy" id="1079998"/>
    <lineage>
        <taxon>Viruses</taxon>
        <taxon>Duplodnaviria</taxon>
        <taxon>Heunggongvirae</taxon>
        <taxon>Uroviricota</taxon>
        <taxon>Caudoviricetes</taxon>
        <taxon>Pantevenvirales</taxon>
        <taxon>Kyanoviridae</taxon>
        <taxon>Namakavirus</taxon>
        <taxon>Namakavirus smbcm6</taxon>
    </lineage>
</organism>
<accession>A0A0E3HYU9</accession>
<dbReference type="EMBL" id="KJ019027">
    <property type="protein sequence ID" value="AIX14400.1"/>
    <property type="molecule type" value="Genomic_DNA"/>
</dbReference>
<proteinExistence type="predicted"/>
<evidence type="ECO:0000313" key="4">
    <source>
        <dbReference type="Proteomes" id="UP000185278"/>
    </source>
</evidence>
<evidence type="ECO:0000313" key="1">
    <source>
        <dbReference type="EMBL" id="AIX14400.1"/>
    </source>
</evidence>
<evidence type="ECO:0000313" key="3">
    <source>
        <dbReference type="EMBL" id="AIX38006.1"/>
    </source>
</evidence>
<evidence type="ECO:0000313" key="2">
    <source>
        <dbReference type="EMBL" id="AIX22774.1"/>
    </source>
</evidence>
<dbReference type="Proteomes" id="UP000185278">
    <property type="component" value="Segment"/>
</dbReference>